<name>A0ABD6EAB5_9BILA</name>
<evidence type="ECO:0000256" key="4">
    <source>
        <dbReference type="ARBA" id="ARBA00023136"/>
    </source>
</evidence>
<keyword evidence="7" id="KW-1185">Reference proteome</keyword>
<gene>
    <name evidence="6" type="ORF">AB6A40_000387</name>
</gene>
<protein>
    <recommendedName>
        <fullName evidence="8">Tetraspanin</fullName>
    </recommendedName>
</protein>
<evidence type="ECO:0000313" key="7">
    <source>
        <dbReference type="Proteomes" id="UP001608902"/>
    </source>
</evidence>
<evidence type="ECO:0008006" key="8">
    <source>
        <dbReference type="Google" id="ProtNLM"/>
    </source>
</evidence>
<evidence type="ECO:0000256" key="2">
    <source>
        <dbReference type="ARBA" id="ARBA00022692"/>
    </source>
</evidence>
<dbReference type="SUPFAM" id="SSF48652">
    <property type="entry name" value="Tetraspanin"/>
    <property type="match status" value="1"/>
</dbReference>
<dbReference type="PANTHER" id="PTHR19282:SF562">
    <property type="entry name" value="AT12771P-RELATED"/>
    <property type="match status" value="1"/>
</dbReference>
<dbReference type="Proteomes" id="UP001608902">
    <property type="component" value="Unassembled WGS sequence"/>
</dbReference>
<keyword evidence="4 5" id="KW-0472">Membrane</keyword>
<feature type="transmembrane region" description="Helical" evidence="5">
    <location>
        <begin position="40"/>
        <end position="62"/>
    </location>
</feature>
<comment type="subcellular location">
    <subcellularLocation>
        <location evidence="1">Membrane</location>
        <topology evidence="1">Multi-pass membrane protein</topology>
    </subcellularLocation>
</comment>
<proteinExistence type="predicted"/>
<keyword evidence="2 5" id="KW-0812">Transmembrane</keyword>
<dbReference type="Gene3D" id="1.10.1450.10">
    <property type="entry name" value="Tetraspanin"/>
    <property type="match status" value="1"/>
</dbReference>
<dbReference type="EMBL" id="JBGFUD010000105">
    <property type="protein sequence ID" value="MFH4973678.1"/>
    <property type="molecule type" value="Genomic_DNA"/>
</dbReference>
<dbReference type="InterPro" id="IPR008952">
    <property type="entry name" value="Tetraspanin_EC2_sf"/>
</dbReference>
<dbReference type="AlphaFoldDB" id="A0ABD6EAB5"/>
<sequence length="400" mass="45960">MLKSVYKGRSDIRVDHELHKVSFTMVYPLMRMDGDRRRKYATLASFSHFICALCMLCFALHLSTVNFFLLKGISQIMSHRTIASYIPCMINALEYIIGFIHIWAVIAFANQRNSATRWHANSIKEAIFLLVMSLACMLFVIGTAIFYQSNFIVYLAHGLFRAMENYTNTTTDKMYMDWLQAYFQCCGINRYKDWTSLNPIKDIELYGAERKLKLQPHKWAYCSSNGCYVPHSCCIPEAITCSPRILMRNLTENVEAGENRAKQWFYPVGCLEAVSQTSFPAIMTASSIVNICLQIIALIYSQVAATSYFMLEICEAEEETALPAWIIPYGFPLRSDIIAICRKRIKDGDVYTGTEFFKGENVIFHKPQQKAGMIVRLKEMALKMKEGLLKLFRSKVFRKS</sequence>
<dbReference type="InterPro" id="IPR018499">
    <property type="entry name" value="Tetraspanin/Peripherin"/>
</dbReference>
<feature type="transmembrane region" description="Helical" evidence="5">
    <location>
        <begin position="82"/>
        <end position="106"/>
    </location>
</feature>
<comment type="caution">
    <text evidence="6">The sequence shown here is derived from an EMBL/GenBank/DDBJ whole genome shotgun (WGS) entry which is preliminary data.</text>
</comment>
<feature type="transmembrane region" description="Helical" evidence="5">
    <location>
        <begin position="127"/>
        <end position="147"/>
    </location>
</feature>
<dbReference type="GO" id="GO:0016020">
    <property type="term" value="C:membrane"/>
    <property type="evidence" value="ECO:0007669"/>
    <property type="project" value="UniProtKB-SubCell"/>
</dbReference>
<dbReference type="Pfam" id="PF00335">
    <property type="entry name" value="Tetraspanin"/>
    <property type="match status" value="1"/>
</dbReference>
<keyword evidence="3 5" id="KW-1133">Transmembrane helix</keyword>
<evidence type="ECO:0000256" key="3">
    <source>
        <dbReference type="ARBA" id="ARBA00022989"/>
    </source>
</evidence>
<evidence type="ECO:0000256" key="1">
    <source>
        <dbReference type="ARBA" id="ARBA00004141"/>
    </source>
</evidence>
<reference evidence="6 7" key="1">
    <citation type="submission" date="2024-08" db="EMBL/GenBank/DDBJ databases">
        <title>Gnathostoma spinigerum genome.</title>
        <authorList>
            <person name="Gonzalez-Bertolin B."/>
            <person name="Monzon S."/>
            <person name="Zaballos A."/>
            <person name="Jimenez P."/>
            <person name="Dekumyoy P."/>
            <person name="Varona S."/>
            <person name="Cuesta I."/>
            <person name="Sumanam S."/>
            <person name="Adisakwattana P."/>
            <person name="Gasser R.B."/>
            <person name="Hernandez-Gonzalez A."/>
            <person name="Young N.D."/>
            <person name="Perteguer M.J."/>
        </authorList>
    </citation>
    <scope>NUCLEOTIDE SEQUENCE [LARGE SCALE GENOMIC DNA]</scope>
    <source>
        <strain evidence="6">AL3</strain>
        <tissue evidence="6">Liver</tissue>
    </source>
</reference>
<evidence type="ECO:0000256" key="5">
    <source>
        <dbReference type="SAM" id="Phobius"/>
    </source>
</evidence>
<organism evidence="6 7">
    <name type="scientific">Gnathostoma spinigerum</name>
    <dbReference type="NCBI Taxonomy" id="75299"/>
    <lineage>
        <taxon>Eukaryota</taxon>
        <taxon>Metazoa</taxon>
        <taxon>Ecdysozoa</taxon>
        <taxon>Nematoda</taxon>
        <taxon>Chromadorea</taxon>
        <taxon>Rhabditida</taxon>
        <taxon>Spirurina</taxon>
        <taxon>Gnathostomatomorpha</taxon>
        <taxon>Gnathostomatoidea</taxon>
        <taxon>Gnathostomatidae</taxon>
        <taxon>Gnathostoma</taxon>
    </lineage>
</organism>
<evidence type="ECO:0000313" key="6">
    <source>
        <dbReference type="EMBL" id="MFH4973678.1"/>
    </source>
</evidence>
<dbReference type="PANTHER" id="PTHR19282">
    <property type="entry name" value="TETRASPANIN"/>
    <property type="match status" value="1"/>
</dbReference>
<dbReference type="CDD" id="cd03127">
    <property type="entry name" value="tetraspanin_LEL"/>
    <property type="match status" value="1"/>
</dbReference>
<accession>A0ABD6EAB5</accession>